<feature type="active site" description="Proton acceptor" evidence="7 8">
    <location>
        <position position="177"/>
    </location>
</feature>
<reference evidence="12 13" key="1">
    <citation type="submission" date="2016-07" db="EMBL/GenBank/DDBJ databases">
        <title>Genome and transcriptome analysis of iron-reducing fermentative bacteria Anoxybacter fermentans.</title>
        <authorList>
            <person name="Zeng X."/>
            <person name="Shao Z."/>
        </authorList>
    </citation>
    <scope>NUCLEOTIDE SEQUENCE [LARGE SCALE GENOMIC DNA]</scope>
    <source>
        <strain evidence="12 13">DY22613</strain>
    </source>
</reference>
<keyword evidence="5 7" id="KW-0520">NAD</keyword>
<comment type="pathway">
    <text evidence="1 7">Fermentation; pyruvate fermentation to lactate; (S)-lactate from pyruvate: step 1/1.</text>
</comment>
<comment type="subunit">
    <text evidence="7">Homotetramer.</text>
</comment>
<dbReference type="InterPro" id="IPR001236">
    <property type="entry name" value="Lactate/malate_DH_N"/>
</dbReference>
<evidence type="ECO:0000256" key="4">
    <source>
        <dbReference type="ARBA" id="ARBA00023002"/>
    </source>
</evidence>
<comment type="activity regulation">
    <text evidence="7">Allosterically activated by fructose 1,6-bisphosphate (FBP).</text>
</comment>
<dbReference type="EC" id="1.1.1.27" evidence="3 7"/>
<accession>A0A3S9T1P9</accession>
<dbReference type="InterPro" id="IPR015955">
    <property type="entry name" value="Lactate_DH/Glyco_Ohase_4_C"/>
</dbReference>
<dbReference type="GO" id="GO:0006096">
    <property type="term" value="P:glycolytic process"/>
    <property type="evidence" value="ECO:0007669"/>
    <property type="project" value="UniProtKB-UniRule"/>
</dbReference>
<comment type="subcellular location">
    <subcellularLocation>
        <location evidence="7">Cytoplasm</location>
    </subcellularLocation>
</comment>
<dbReference type="EMBL" id="CP016379">
    <property type="protein sequence ID" value="AZR74536.1"/>
    <property type="molecule type" value="Genomic_DNA"/>
</dbReference>
<dbReference type="FunFam" id="3.40.50.720:FF:000018">
    <property type="entry name" value="Malate dehydrogenase"/>
    <property type="match status" value="1"/>
</dbReference>
<dbReference type="InterPro" id="IPR036291">
    <property type="entry name" value="NAD(P)-bd_dom_sf"/>
</dbReference>
<evidence type="ECO:0000256" key="3">
    <source>
        <dbReference type="ARBA" id="ARBA00012967"/>
    </source>
</evidence>
<evidence type="ECO:0000256" key="7">
    <source>
        <dbReference type="HAMAP-Rule" id="MF_00488"/>
    </source>
</evidence>
<dbReference type="Gene3D" id="3.90.110.10">
    <property type="entry name" value="Lactate dehydrogenase/glycoside hydrolase, family 4, C-terminal"/>
    <property type="match status" value="1"/>
</dbReference>
<dbReference type="AlphaFoldDB" id="A0A3S9T1P9"/>
<feature type="binding site" evidence="7">
    <location>
        <begin position="122"/>
        <end position="125"/>
    </location>
    <ligand>
        <name>substrate</name>
    </ligand>
</feature>
<dbReference type="Gene3D" id="3.40.50.720">
    <property type="entry name" value="NAD(P)-binding Rossmann-like Domain"/>
    <property type="match status" value="1"/>
</dbReference>
<dbReference type="Proteomes" id="UP000267250">
    <property type="component" value="Chromosome"/>
</dbReference>
<comment type="catalytic activity">
    <reaction evidence="6 7">
        <text>(S)-lactate + NAD(+) = pyruvate + NADH + H(+)</text>
        <dbReference type="Rhea" id="RHEA:23444"/>
        <dbReference type="ChEBI" id="CHEBI:15361"/>
        <dbReference type="ChEBI" id="CHEBI:15378"/>
        <dbReference type="ChEBI" id="CHEBI:16651"/>
        <dbReference type="ChEBI" id="CHEBI:57540"/>
        <dbReference type="ChEBI" id="CHEBI:57945"/>
        <dbReference type="EC" id="1.1.1.27"/>
    </reaction>
</comment>
<evidence type="ECO:0000313" key="13">
    <source>
        <dbReference type="Proteomes" id="UP000267250"/>
    </source>
</evidence>
<feature type="binding site" evidence="7 9">
    <location>
        <position position="37"/>
    </location>
    <ligand>
        <name>NAD(+)</name>
        <dbReference type="ChEBI" id="CHEBI:57540"/>
    </ligand>
</feature>
<dbReference type="InterPro" id="IPR022383">
    <property type="entry name" value="Lactate/malate_DH_C"/>
</dbReference>
<evidence type="ECO:0000256" key="5">
    <source>
        <dbReference type="ARBA" id="ARBA00023027"/>
    </source>
</evidence>
<dbReference type="InterPro" id="IPR011304">
    <property type="entry name" value="L-lactate_DH"/>
</dbReference>
<feature type="domain" description="Lactate/malate dehydrogenase C-terminal" evidence="11">
    <location>
        <begin position="147"/>
        <end position="311"/>
    </location>
</feature>
<feature type="binding site" evidence="7">
    <location>
        <position position="170"/>
    </location>
    <ligand>
        <name>beta-D-fructose 1,6-bisphosphate</name>
        <dbReference type="ChEBI" id="CHEBI:32966"/>
        <note>allosteric activator</note>
    </ligand>
</feature>
<evidence type="ECO:0000256" key="1">
    <source>
        <dbReference type="ARBA" id="ARBA00004843"/>
    </source>
</evidence>
<feature type="binding site" evidence="7">
    <location>
        <position position="90"/>
    </location>
    <ligand>
        <name>substrate</name>
    </ligand>
</feature>
<protein>
    <recommendedName>
        <fullName evidence="3 7">L-lactate dehydrogenase</fullName>
        <shortName evidence="7">L-LDH</shortName>
        <ecNumber evidence="3 7">1.1.1.27</ecNumber>
    </recommendedName>
</protein>
<keyword evidence="13" id="KW-1185">Reference proteome</keyword>
<comment type="similarity">
    <text evidence="2 7">Belongs to the LDH/MDH superfamily. LDH family.</text>
</comment>
<evidence type="ECO:0000256" key="8">
    <source>
        <dbReference type="PIRSR" id="PIRSR000102-1"/>
    </source>
</evidence>
<dbReference type="CDD" id="cd05292">
    <property type="entry name" value="LDH_2"/>
    <property type="match status" value="1"/>
</dbReference>
<evidence type="ECO:0000313" key="12">
    <source>
        <dbReference type="EMBL" id="AZR74536.1"/>
    </source>
</evidence>
<gene>
    <name evidence="7" type="primary">ldh</name>
    <name evidence="12" type="ORF">BBF96_14765</name>
</gene>
<dbReference type="PIRSF" id="PIRSF000102">
    <property type="entry name" value="Lac_mal_DH"/>
    <property type="match status" value="1"/>
</dbReference>
<comment type="function">
    <text evidence="7">Catalyzes the conversion of lactate to pyruvate.</text>
</comment>
<feature type="binding site" evidence="7">
    <location>
        <position position="231"/>
    </location>
    <ligand>
        <name>substrate</name>
    </ligand>
</feature>
<dbReference type="NCBIfam" id="NF004863">
    <property type="entry name" value="PRK06223.1"/>
    <property type="match status" value="1"/>
</dbReference>
<keyword evidence="7" id="KW-0021">Allosteric enzyme</keyword>
<dbReference type="HAMAP" id="MF_00488">
    <property type="entry name" value="Lactate_dehydrog"/>
    <property type="match status" value="1"/>
</dbReference>
<dbReference type="UniPathway" id="UPA00554">
    <property type="reaction ID" value="UER00611"/>
</dbReference>
<feature type="binding site" evidence="7">
    <location>
        <begin position="150"/>
        <end position="153"/>
    </location>
    <ligand>
        <name>substrate</name>
    </ligand>
</feature>
<dbReference type="PROSITE" id="PS00064">
    <property type="entry name" value="L_LDH"/>
    <property type="match status" value="1"/>
</dbReference>
<keyword evidence="7" id="KW-0597">Phosphoprotein</keyword>
<dbReference type="Pfam" id="PF02866">
    <property type="entry name" value="Ldh_1_C"/>
    <property type="match status" value="1"/>
</dbReference>
<dbReference type="GO" id="GO:0004459">
    <property type="term" value="F:L-lactate dehydrogenase (NAD+) activity"/>
    <property type="evidence" value="ECO:0007669"/>
    <property type="project" value="UniProtKB-UniRule"/>
</dbReference>
<dbReference type="SUPFAM" id="SSF56327">
    <property type="entry name" value="LDH C-terminal domain-like"/>
    <property type="match status" value="1"/>
</dbReference>
<proteinExistence type="inferred from homology"/>
<dbReference type="NCBIfam" id="TIGR01771">
    <property type="entry name" value="L-LDH-NAD"/>
    <property type="match status" value="1"/>
</dbReference>
<sequence length="314" mass="34340">MPINRSKVVIIGAGFVGSTLAYTLIHSGVASELVLIDINKEKAQGEVADLNHGLSFVAPVKVKVGDYEECKDAKIVVITAGPSIEPGETRLDLAKKNAKLTKEIVQNIIKYTKDAILLIVTNPVDILTYVAAKVSGLPPHQVIGSGTVLDSARFRYLLSEHCEVDVRNVHGYILGEHGDSEVPIWSLTNIAGMTIDNYCKVCRKCSKEHRDEIFEKVKNAAYYIIERKGATYYGVALAVRRIIEAILRNENSVLTVSSVLEGQHGLDDVALSLPSIVGENGIRQVIELPLTEDELEKLKASADKLKEVIKDLTI</sequence>
<dbReference type="GO" id="GO:0005737">
    <property type="term" value="C:cytoplasm"/>
    <property type="evidence" value="ECO:0007669"/>
    <property type="project" value="UniProtKB-SubCell"/>
</dbReference>
<evidence type="ECO:0000259" key="10">
    <source>
        <dbReference type="Pfam" id="PF00056"/>
    </source>
</evidence>
<keyword evidence="7" id="KW-0963">Cytoplasm</keyword>
<feature type="binding site" evidence="7">
    <location>
        <position position="16"/>
    </location>
    <ligand>
        <name>NAD(+)</name>
        <dbReference type="ChEBI" id="CHEBI:57540"/>
    </ligand>
</feature>
<comment type="caution">
    <text evidence="7">Lacks conserved residue(s) required for the propagation of feature annotation.</text>
</comment>
<name>A0A3S9T1P9_9FIRM</name>
<feature type="binding site" evidence="9">
    <location>
        <position position="97"/>
    </location>
    <ligand>
        <name>NAD(+)</name>
        <dbReference type="ChEBI" id="CHEBI:57540"/>
    </ligand>
</feature>
<evidence type="ECO:0000256" key="6">
    <source>
        <dbReference type="ARBA" id="ARBA00049258"/>
    </source>
</evidence>
<dbReference type="PANTHER" id="PTHR43128:SF16">
    <property type="entry name" value="L-LACTATE DEHYDROGENASE"/>
    <property type="match status" value="1"/>
</dbReference>
<dbReference type="Pfam" id="PF00056">
    <property type="entry name" value="Ldh_1_N"/>
    <property type="match status" value="1"/>
</dbReference>
<organism evidence="12 13">
    <name type="scientific">Anoxybacter fermentans</name>
    <dbReference type="NCBI Taxonomy" id="1323375"/>
    <lineage>
        <taxon>Bacteria</taxon>
        <taxon>Bacillati</taxon>
        <taxon>Bacillota</taxon>
        <taxon>Clostridia</taxon>
        <taxon>Halanaerobiales</taxon>
        <taxon>Anoxybacter</taxon>
    </lineage>
</organism>
<dbReference type="NCBIfam" id="NF000824">
    <property type="entry name" value="PRK00066.1"/>
    <property type="match status" value="1"/>
</dbReference>
<keyword evidence="4 7" id="KW-0560">Oxidoreductase</keyword>
<feature type="modified residue" description="Phosphotyrosine" evidence="7">
    <location>
        <position position="222"/>
    </location>
</feature>
<feature type="binding site" evidence="7">
    <location>
        <position position="42"/>
    </location>
    <ligand>
        <name>NAD(+)</name>
        <dbReference type="ChEBI" id="CHEBI:57540"/>
    </ligand>
</feature>
<dbReference type="OrthoDB" id="9802969at2"/>
<dbReference type="InterPro" id="IPR001557">
    <property type="entry name" value="L-lactate/malate_DH"/>
</dbReference>
<feature type="binding site" evidence="7">
    <location>
        <position position="145"/>
    </location>
    <ligand>
        <name>NAD(+)</name>
        <dbReference type="ChEBI" id="CHEBI:57540"/>
    </ligand>
</feature>
<evidence type="ECO:0000256" key="2">
    <source>
        <dbReference type="ARBA" id="ARBA00006054"/>
    </source>
</evidence>
<feature type="binding site" evidence="7 9">
    <location>
        <begin position="120"/>
        <end position="122"/>
    </location>
    <ligand>
        <name>NAD(+)</name>
        <dbReference type="ChEBI" id="CHEBI:57540"/>
    </ligand>
</feature>
<dbReference type="KEGG" id="aft:BBF96_14765"/>
<dbReference type="InterPro" id="IPR018177">
    <property type="entry name" value="L-lactate_DH_AS"/>
</dbReference>
<feature type="domain" description="Lactate/malate dehydrogenase N-terminal" evidence="10">
    <location>
        <begin position="7"/>
        <end position="144"/>
    </location>
</feature>
<dbReference type="GO" id="GO:0006089">
    <property type="term" value="P:lactate metabolic process"/>
    <property type="evidence" value="ECO:0007669"/>
    <property type="project" value="TreeGrafter"/>
</dbReference>
<dbReference type="RefSeq" id="WP_127017897.1">
    <property type="nucleotide sequence ID" value="NZ_CP016379.1"/>
</dbReference>
<feature type="binding site" evidence="7">
    <location>
        <position position="67"/>
    </location>
    <ligand>
        <name>NAD(+)</name>
        <dbReference type="ChEBI" id="CHEBI:57540"/>
    </ligand>
</feature>
<feature type="binding site" evidence="7">
    <location>
        <position position="155"/>
    </location>
    <ligand>
        <name>beta-D-fructose 1,6-bisphosphate</name>
        <dbReference type="ChEBI" id="CHEBI:32966"/>
        <note>allosteric activator</note>
    </ligand>
</feature>
<evidence type="ECO:0000259" key="11">
    <source>
        <dbReference type="Pfam" id="PF02866"/>
    </source>
</evidence>
<dbReference type="PANTHER" id="PTHR43128">
    <property type="entry name" value="L-2-HYDROXYCARBOXYLATE DEHYDROGENASE (NAD(P)(+))"/>
    <property type="match status" value="1"/>
</dbReference>
<dbReference type="SUPFAM" id="SSF51735">
    <property type="entry name" value="NAD(P)-binding Rossmann-fold domains"/>
    <property type="match status" value="1"/>
</dbReference>
<feature type="binding site" evidence="9">
    <location>
        <begin position="12"/>
        <end position="17"/>
    </location>
    <ligand>
        <name>NAD(+)</name>
        <dbReference type="ChEBI" id="CHEBI:57540"/>
    </ligand>
</feature>
<dbReference type="PRINTS" id="PR00086">
    <property type="entry name" value="LLDHDRGNASE"/>
</dbReference>
<evidence type="ECO:0000256" key="9">
    <source>
        <dbReference type="PIRSR" id="PIRSR000102-3"/>
    </source>
</evidence>